<organism evidence="8 9">
    <name type="scientific">Halomonas binhaiensis</name>
    <dbReference type="NCBI Taxonomy" id="2562282"/>
    <lineage>
        <taxon>Bacteria</taxon>
        <taxon>Pseudomonadati</taxon>
        <taxon>Pseudomonadota</taxon>
        <taxon>Gammaproteobacteria</taxon>
        <taxon>Oceanospirillales</taxon>
        <taxon>Halomonadaceae</taxon>
        <taxon>Halomonas</taxon>
    </lineage>
</organism>
<dbReference type="GO" id="GO:0016491">
    <property type="term" value="F:oxidoreductase activity"/>
    <property type="evidence" value="ECO:0007669"/>
    <property type="project" value="InterPro"/>
</dbReference>
<dbReference type="Proteomes" id="UP000324285">
    <property type="component" value="Chromosome"/>
</dbReference>
<proteinExistence type="inferred from homology"/>
<sequence length="463" mass="49841">MNHFPVLHQHLVIVGNGMAAHRLVESLRKLPGAPSRITVIGEEHSAAYNRIMLSPWLAGEIDHAGLLLPSSAAGQPEEVHAAPHVETRQGLRATTIDRAGHQLHCANGEVIDYNHLVIATGSRSFMPELAGLKLKGVGGFRDLQDAENLASNTRKGGAAVVIGGGLLGLEAAEGLRKRGMQVTVLQRSDRLMNRQLDTTAARMLTRELESRGLYIITAADPTEIIGNDQGQVCGIRLAGRTDVIAADQVVIAAGITPNIELGLDAGLDCQHAILVDEYLATSDPDISALGECCQFQNSTYGLVDPIWRQVDVLAKRLCGQPGEPYRDQDSATKLKISGISLYAFGPTDAAPHHEVLSYHDPEQGEYRRLLLHAGRLEGAVLYGDTRMGPWLFQLAQDATHLDGVRQSLLLGQADTEALLTERLTQHQIRESHGEFAGPAHADSKNSDSKNSDSKNNAAAQEAA</sequence>
<keyword evidence="4" id="KW-0274">FAD</keyword>
<dbReference type="Gene3D" id="3.30.390.30">
    <property type="match status" value="1"/>
</dbReference>
<evidence type="ECO:0000313" key="8">
    <source>
        <dbReference type="EMBL" id="QEM82505.1"/>
    </source>
</evidence>
<dbReference type="Gene3D" id="3.50.50.60">
    <property type="entry name" value="FAD/NAD(P)-binding domain"/>
    <property type="match status" value="2"/>
</dbReference>
<feature type="domain" description="NADH-rubredoxin oxidoreductase C-terminal" evidence="7">
    <location>
        <begin position="331"/>
        <end position="393"/>
    </location>
</feature>
<dbReference type="Pfam" id="PF18267">
    <property type="entry name" value="Rubredoxin_C"/>
    <property type="match status" value="1"/>
</dbReference>
<dbReference type="InterPro" id="IPR036188">
    <property type="entry name" value="FAD/NAD-bd_sf"/>
</dbReference>
<dbReference type="PRINTS" id="PR00368">
    <property type="entry name" value="FADPNR"/>
</dbReference>
<dbReference type="InterPro" id="IPR023753">
    <property type="entry name" value="FAD/NAD-binding_dom"/>
</dbReference>
<reference evidence="8" key="1">
    <citation type="submission" date="2021-02" db="EMBL/GenBank/DDBJ databases">
        <title>Strain Y2R2, a novel species of the genus Halomonas.</title>
        <authorList>
            <person name="Huang H."/>
        </authorList>
    </citation>
    <scope>NUCLEOTIDE SEQUENCE</scope>
    <source>
        <strain evidence="8">Y2R2</strain>
    </source>
</reference>
<feature type="region of interest" description="Disordered" evidence="5">
    <location>
        <begin position="430"/>
        <end position="463"/>
    </location>
</feature>
<name>A0A5C1NK45_9GAMM</name>
<comment type="cofactor">
    <cofactor evidence="1">
        <name>FAD</name>
        <dbReference type="ChEBI" id="CHEBI:57692"/>
    </cofactor>
</comment>
<comment type="similarity">
    <text evidence="2">Belongs to the FAD-dependent oxidoreductase family.</text>
</comment>
<protein>
    <submittedName>
        <fullName evidence="8">NAD(P)/FAD-dependent oxidoreductase</fullName>
    </submittedName>
</protein>
<dbReference type="InterPro" id="IPR050260">
    <property type="entry name" value="FAD-bd_OxRdtase"/>
</dbReference>
<feature type="compositionally biased region" description="Basic and acidic residues" evidence="5">
    <location>
        <begin position="441"/>
        <end position="452"/>
    </location>
</feature>
<keyword evidence="3" id="KW-0285">Flavoprotein</keyword>
<feature type="compositionally biased region" description="Low complexity" evidence="5">
    <location>
        <begin position="453"/>
        <end position="463"/>
    </location>
</feature>
<evidence type="ECO:0000256" key="3">
    <source>
        <dbReference type="ARBA" id="ARBA00022630"/>
    </source>
</evidence>
<evidence type="ECO:0000259" key="7">
    <source>
        <dbReference type="Pfam" id="PF18267"/>
    </source>
</evidence>
<dbReference type="EMBL" id="CP038437">
    <property type="protein sequence ID" value="QEM82505.1"/>
    <property type="molecule type" value="Genomic_DNA"/>
</dbReference>
<feature type="domain" description="FAD/NAD(P)-binding" evidence="6">
    <location>
        <begin position="10"/>
        <end position="296"/>
    </location>
</feature>
<evidence type="ECO:0000256" key="4">
    <source>
        <dbReference type="ARBA" id="ARBA00022827"/>
    </source>
</evidence>
<evidence type="ECO:0000256" key="2">
    <source>
        <dbReference type="ARBA" id="ARBA00006442"/>
    </source>
</evidence>
<dbReference type="RefSeq" id="WP_149285629.1">
    <property type="nucleotide sequence ID" value="NZ_CP038437.2"/>
</dbReference>
<gene>
    <name evidence="8" type="ORF">E4T21_13830</name>
</gene>
<dbReference type="KEGG" id="hbh:E4T21_13830"/>
<dbReference type="InterPro" id="IPR016156">
    <property type="entry name" value="FAD/NAD-linked_Rdtase_dimer_sf"/>
</dbReference>
<dbReference type="Pfam" id="PF07992">
    <property type="entry name" value="Pyr_redox_2"/>
    <property type="match status" value="1"/>
</dbReference>
<dbReference type="OrthoDB" id="9768666at2"/>
<dbReference type="PANTHER" id="PTHR43429:SF3">
    <property type="entry name" value="NITRITE REDUCTASE [NAD(P)H]"/>
    <property type="match status" value="1"/>
</dbReference>
<dbReference type="SUPFAM" id="SSF51905">
    <property type="entry name" value="FAD/NAD(P)-binding domain"/>
    <property type="match status" value="2"/>
</dbReference>
<accession>A0A5C1NK45</accession>
<keyword evidence="9" id="KW-1185">Reference proteome</keyword>
<dbReference type="PANTHER" id="PTHR43429">
    <property type="entry name" value="PYRIDINE NUCLEOTIDE-DISULFIDE OXIDOREDUCTASE DOMAIN-CONTAINING"/>
    <property type="match status" value="1"/>
</dbReference>
<dbReference type="AlphaFoldDB" id="A0A5C1NK45"/>
<dbReference type="InterPro" id="IPR041575">
    <property type="entry name" value="Rubredoxin_C"/>
</dbReference>
<evidence type="ECO:0000256" key="5">
    <source>
        <dbReference type="SAM" id="MobiDB-lite"/>
    </source>
</evidence>
<evidence type="ECO:0000256" key="1">
    <source>
        <dbReference type="ARBA" id="ARBA00001974"/>
    </source>
</evidence>
<evidence type="ECO:0000259" key="6">
    <source>
        <dbReference type="Pfam" id="PF07992"/>
    </source>
</evidence>
<dbReference type="PRINTS" id="PR00411">
    <property type="entry name" value="PNDRDTASEI"/>
</dbReference>
<evidence type="ECO:0000313" key="9">
    <source>
        <dbReference type="Proteomes" id="UP000324285"/>
    </source>
</evidence>